<dbReference type="EMBL" id="JAUCMV010000003">
    <property type="protein sequence ID" value="KAK0410313.1"/>
    <property type="molecule type" value="Genomic_DNA"/>
</dbReference>
<evidence type="ECO:0000313" key="2">
    <source>
        <dbReference type="EMBL" id="KAK0410313.1"/>
    </source>
</evidence>
<gene>
    <name evidence="2" type="ORF">QR680_005062</name>
</gene>
<dbReference type="Gene3D" id="3.30.200.20">
    <property type="entry name" value="Phosphorylase Kinase, domain 1"/>
    <property type="match status" value="1"/>
</dbReference>
<evidence type="ECO:0000256" key="1">
    <source>
        <dbReference type="SAM" id="MobiDB-lite"/>
    </source>
</evidence>
<dbReference type="AlphaFoldDB" id="A0AA39LUP3"/>
<dbReference type="InterPro" id="IPR011009">
    <property type="entry name" value="Kinase-like_dom_sf"/>
</dbReference>
<dbReference type="Proteomes" id="UP001175271">
    <property type="component" value="Unassembled WGS sequence"/>
</dbReference>
<dbReference type="SUPFAM" id="SSF56112">
    <property type="entry name" value="Protein kinase-like (PK-like)"/>
    <property type="match status" value="1"/>
</dbReference>
<evidence type="ECO:0000313" key="3">
    <source>
        <dbReference type="Proteomes" id="UP001175271"/>
    </source>
</evidence>
<name>A0AA39LUP3_9BILA</name>
<feature type="compositionally biased region" description="Basic and acidic residues" evidence="1">
    <location>
        <begin position="76"/>
        <end position="85"/>
    </location>
</feature>
<organism evidence="2 3">
    <name type="scientific">Steinernema hermaphroditum</name>
    <dbReference type="NCBI Taxonomy" id="289476"/>
    <lineage>
        <taxon>Eukaryota</taxon>
        <taxon>Metazoa</taxon>
        <taxon>Ecdysozoa</taxon>
        <taxon>Nematoda</taxon>
        <taxon>Chromadorea</taxon>
        <taxon>Rhabditida</taxon>
        <taxon>Tylenchina</taxon>
        <taxon>Panagrolaimomorpha</taxon>
        <taxon>Strongyloidoidea</taxon>
        <taxon>Steinernematidae</taxon>
        <taxon>Steinernema</taxon>
    </lineage>
</organism>
<keyword evidence="3" id="KW-1185">Reference proteome</keyword>
<accession>A0AA39LUP3</accession>
<feature type="region of interest" description="Disordered" evidence="1">
    <location>
        <begin position="64"/>
        <end position="85"/>
    </location>
</feature>
<evidence type="ECO:0008006" key="4">
    <source>
        <dbReference type="Google" id="ProtNLM"/>
    </source>
</evidence>
<reference evidence="2" key="1">
    <citation type="submission" date="2023-06" db="EMBL/GenBank/DDBJ databases">
        <title>Genomic analysis of the entomopathogenic nematode Steinernema hermaphroditum.</title>
        <authorList>
            <person name="Schwarz E.M."/>
            <person name="Heppert J.K."/>
            <person name="Baniya A."/>
            <person name="Schwartz H.T."/>
            <person name="Tan C.-H."/>
            <person name="Antoshechkin I."/>
            <person name="Sternberg P.W."/>
            <person name="Goodrich-Blair H."/>
            <person name="Dillman A.R."/>
        </authorList>
    </citation>
    <scope>NUCLEOTIDE SEQUENCE</scope>
    <source>
        <strain evidence="2">PS9179</strain>
        <tissue evidence="2">Whole animal</tissue>
    </source>
</reference>
<sequence length="85" mass="9331">MSSPFFGRSRNALQTKVDDFYLPISLKYANWNVEIIAKGTFGLVRLATSKYGEKVAIKTVQKERATSSSSAISEVGRPEGRTDSA</sequence>
<proteinExistence type="predicted"/>
<protein>
    <recommendedName>
        <fullName evidence="4">Protein kinase domain-containing protein</fullName>
    </recommendedName>
</protein>
<comment type="caution">
    <text evidence="2">The sequence shown here is derived from an EMBL/GenBank/DDBJ whole genome shotgun (WGS) entry which is preliminary data.</text>
</comment>